<keyword evidence="3" id="KW-1185">Reference proteome</keyword>
<dbReference type="RefSeq" id="XP_018752513.1">
    <property type="nucleotide sequence ID" value="XM_018905177.1"/>
</dbReference>
<dbReference type="OrthoDB" id="5014490at2759"/>
<dbReference type="EMBL" id="CM000584">
    <property type="protein sequence ID" value="EWG46322.1"/>
    <property type="molecule type" value="Genomic_DNA"/>
</dbReference>
<protein>
    <submittedName>
        <fullName evidence="2">Uncharacterized protein</fullName>
    </submittedName>
</protein>
<dbReference type="AlphaFoldDB" id="W7MNU8"/>
<feature type="region of interest" description="Disordered" evidence="1">
    <location>
        <begin position="57"/>
        <end position="94"/>
    </location>
</feature>
<organism evidence="2 3">
    <name type="scientific">Gibberella moniliformis (strain M3125 / FGSC 7600)</name>
    <name type="common">Maize ear and stalk rot fungus</name>
    <name type="synonym">Fusarium verticillioides</name>
    <dbReference type="NCBI Taxonomy" id="334819"/>
    <lineage>
        <taxon>Eukaryota</taxon>
        <taxon>Fungi</taxon>
        <taxon>Dikarya</taxon>
        <taxon>Ascomycota</taxon>
        <taxon>Pezizomycotina</taxon>
        <taxon>Sordariomycetes</taxon>
        <taxon>Hypocreomycetidae</taxon>
        <taxon>Hypocreales</taxon>
        <taxon>Nectriaceae</taxon>
        <taxon>Fusarium</taxon>
        <taxon>Fusarium fujikuroi species complex</taxon>
    </lineage>
</organism>
<dbReference type="KEGG" id="fvr:FVEG_15949"/>
<reference evidence="2 3" key="1">
    <citation type="journal article" date="2010" name="Nature">
        <title>Comparative genomics reveals mobile pathogenicity chromosomes in Fusarium.</title>
        <authorList>
            <person name="Ma L.J."/>
            <person name="van der Does H.C."/>
            <person name="Borkovich K.A."/>
            <person name="Coleman J.J."/>
            <person name="Daboussi M.J."/>
            <person name="Di Pietro A."/>
            <person name="Dufresne M."/>
            <person name="Freitag M."/>
            <person name="Grabherr M."/>
            <person name="Henrissat B."/>
            <person name="Houterman P.M."/>
            <person name="Kang S."/>
            <person name="Shim W.B."/>
            <person name="Woloshuk C."/>
            <person name="Xie X."/>
            <person name="Xu J.R."/>
            <person name="Antoniw J."/>
            <person name="Baker S.E."/>
            <person name="Bluhm B.H."/>
            <person name="Breakspear A."/>
            <person name="Brown D.W."/>
            <person name="Butchko R.A."/>
            <person name="Chapman S."/>
            <person name="Coulson R."/>
            <person name="Coutinho P.M."/>
            <person name="Danchin E.G."/>
            <person name="Diener A."/>
            <person name="Gale L.R."/>
            <person name="Gardiner D.M."/>
            <person name="Goff S."/>
            <person name="Hammond-Kosack K.E."/>
            <person name="Hilburn K."/>
            <person name="Hua-Van A."/>
            <person name="Jonkers W."/>
            <person name="Kazan K."/>
            <person name="Kodira C.D."/>
            <person name="Koehrsen M."/>
            <person name="Kumar L."/>
            <person name="Lee Y.H."/>
            <person name="Li L."/>
            <person name="Manners J.M."/>
            <person name="Miranda-Saavedra D."/>
            <person name="Mukherjee M."/>
            <person name="Park G."/>
            <person name="Park J."/>
            <person name="Park S.Y."/>
            <person name="Proctor R.H."/>
            <person name="Regev A."/>
            <person name="Ruiz-Roldan M.C."/>
            <person name="Sain D."/>
            <person name="Sakthikumar S."/>
            <person name="Sykes S."/>
            <person name="Schwartz D.C."/>
            <person name="Turgeon B.G."/>
            <person name="Wapinski I."/>
            <person name="Yoder O."/>
            <person name="Young S."/>
            <person name="Zeng Q."/>
            <person name="Zhou S."/>
            <person name="Galagan J."/>
            <person name="Cuomo C.A."/>
            <person name="Kistler H.C."/>
            <person name="Rep M."/>
        </authorList>
    </citation>
    <scope>NUCLEOTIDE SEQUENCE [LARGE SCALE GENOMIC DNA]</scope>
    <source>
        <strain evidence="3">M3125 / FGSC 7600</strain>
    </source>
</reference>
<dbReference type="Proteomes" id="UP000009096">
    <property type="component" value="Chromosome 7"/>
</dbReference>
<dbReference type="GeneID" id="30072825"/>
<name>W7MNU8_GIBM7</name>
<accession>W7MNU8</accession>
<evidence type="ECO:0000256" key="1">
    <source>
        <dbReference type="SAM" id="MobiDB-lite"/>
    </source>
</evidence>
<evidence type="ECO:0000313" key="3">
    <source>
        <dbReference type="Proteomes" id="UP000009096"/>
    </source>
</evidence>
<dbReference type="VEuPathDB" id="FungiDB:FVEG_15949"/>
<dbReference type="EMBL" id="DS022249">
    <property type="protein sequence ID" value="EWG46322.1"/>
    <property type="molecule type" value="Genomic_DNA"/>
</dbReference>
<gene>
    <name evidence="2" type="ORF">FVEG_15949</name>
</gene>
<feature type="compositionally biased region" description="Basic and acidic residues" evidence="1">
    <location>
        <begin position="64"/>
        <end position="77"/>
    </location>
</feature>
<proteinExistence type="predicted"/>
<sequence length="109" mass="12514">MQIRTFLVSNDEKPWAYPLRILLTGYDRRRMTPQLPPNKNTFSGWGPETVKIAVDCTGTPSNYPEKKRWQAKGKGEPKNTQNPELLQQDAPIRPGRCTTELVPRFCRGE</sequence>
<evidence type="ECO:0000313" key="2">
    <source>
        <dbReference type="EMBL" id="EWG46322.1"/>
    </source>
</evidence>